<dbReference type="EMBL" id="DXDX01000196">
    <property type="protein sequence ID" value="HIY22366.1"/>
    <property type="molecule type" value="Genomic_DNA"/>
</dbReference>
<evidence type="ECO:0000259" key="2">
    <source>
        <dbReference type="Pfam" id="PF13478"/>
    </source>
</evidence>
<comment type="caution">
    <text evidence="3">The sequence shown here is derived from an EMBL/GenBank/DDBJ whole genome shotgun (WGS) entry which is preliminary data.</text>
</comment>
<proteinExistence type="predicted"/>
<organism evidence="3 4">
    <name type="scientific">Candidatus Flavonifractor merdigallinarum</name>
    <dbReference type="NCBI Taxonomy" id="2838589"/>
    <lineage>
        <taxon>Bacteria</taxon>
        <taxon>Bacillati</taxon>
        <taxon>Bacillota</taxon>
        <taxon>Clostridia</taxon>
        <taxon>Eubacteriales</taxon>
        <taxon>Oscillospiraceae</taxon>
        <taxon>Flavonifractor</taxon>
    </lineage>
</organism>
<dbReference type="Pfam" id="PF02625">
    <property type="entry name" value="XdhC_CoxI"/>
    <property type="match status" value="1"/>
</dbReference>
<dbReference type="InterPro" id="IPR027051">
    <property type="entry name" value="XdhC_Rossmann_dom"/>
</dbReference>
<dbReference type="PANTHER" id="PTHR30388:SF6">
    <property type="entry name" value="XANTHINE DEHYDROGENASE SUBUNIT A-RELATED"/>
    <property type="match status" value="1"/>
</dbReference>
<gene>
    <name evidence="3" type="ORF">H9841_10775</name>
</gene>
<dbReference type="PANTHER" id="PTHR30388">
    <property type="entry name" value="ALDEHYDE OXIDOREDUCTASE MOLYBDENUM COFACTOR ASSEMBLY PROTEIN"/>
    <property type="match status" value="1"/>
</dbReference>
<evidence type="ECO:0000313" key="3">
    <source>
        <dbReference type="EMBL" id="HIY22366.1"/>
    </source>
</evidence>
<sequence length="252" mass="26908">MERLILCGGGHVSLEVAYMACHLEFEVVVIDDRPEFANETRFPMAAQVLCMPFLEALDTLGSREDDYYVILTRGHAFDGACLAKVLEGDYAYVGMIGSKIKVAAVMKHMKELGFSANVLAGVHSPVGLQIGAQTPAEIAVSILGEVIQERARKGPGTPPPPSEAGVLCTITRKSGSAPRGVGTWMLVKPDGSCVGTIGGGAVEYQAKLDALEMIRTGQKTDHKLYDLSHAAAELGMVCGGKIEVDFTNRKEK</sequence>
<dbReference type="AlphaFoldDB" id="A0A9D2BYM1"/>
<feature type="domain" description="XdhC Rossmann" evidence="2">
    <location>
        <begin position="4"/>
        <end position="146"/>
    </location>
</feature>
<dbReference type="InterPro" id="IPR003777">
    <property type="entry name" value="XdhC_CoxI"/>
</dbReference>
<reference evidence="3" key="2">
    <citation type="submission" date="2021-04" db="EMBL/GenBank/DDBJ databases">
        <authorList>
            <person name="Gilroy R."/>
        </authorList>
    </citation>
    <scope>NUCLEOTIDE SEQUENCE</scope>
    <source>
        <strain evidence="3">ChiBcec16_6824</strain>
    </source>
</reference>
<dbReference type="Proteomes" id="UP000823868">
    <property type="component" value="Unassembled WGS sequence"/>
</dbReference>
<dbReference type="InterPro" id="IPR052698">
    <property type="entry name" value="MoCofactor_Util/Proc"/>
</dbReference>
<accession>A0A9D2BYM1</accession>
<dbReference type="Pfam" id="PF13478">
    <property type="entry name" value="XdhC_C"/>
    <property type="match status" value="1"/>
</dbReference>
<evidence type="ECO:0000313" key="4">
    <source>
        <dbReference type="Proteomes" id="UP000823868"/>
    </source>
</evidence>
<evidence type="ECO:0000259" key="1">
    <source>
        <dbReference type="Pfam" id="PF02625"/>
    </source>
</evidence>
<feature type="domain" description="XdhC- CoxI" evidence="1">
    <location>
        <begin position="163"/>
        <end position="220"/>
    </location>
</feature>
<dbReference type="Gene3D" id="3.40.50.720">
    <property type="entry name" value="NAD(P)-binding Rossmann-like Domain"/>
    <property type="match status" value="1"/>
</dbReference>
<name>A0A9D2BYM1_9FIRM</name>
<reference evidence="3" key="1">
    <citation type="journal article" date="2021" name="PeerJ">
        <title>Extensive microbial diversity within the chicken gut microbiome revealed by metagenomics and culture.</title>
        <authorList>
            <person name="Gilroy R."/>
            <person name="Ravi A."/>
            <person name="Getino M."/>
            <person name="Pursley I."/>
            <person name="Horton D.L."/>
            <person name="Alikhan N.F."/>
            <person name="Baker D."/>
            <person name="Gharbi K."/>
            <person name="Hall N."/>
            <person name="Watson M."/>
            <person name="Adriaenssens E.M."/>
            <person name="Foster-Nyarko E."/>
            <person name="Jarju S."/>
            <person name="Secka A."/>
            <person name="Antonio M."/>
            <person name="Oren A."/>
            <person name="Chaudhuri R.R."/>
            <person name="La Ragione R."/>
            <person name="Hildebrand F."/>
            <person name="Pallen M.J."/>
        </authorList>
    </citation>
    <scope>NUCLEOTIDE SEQUENCE</scope>
    <source>
        <strain evidence="3">ChiBcec16_6824</strain>
    </source>
</reference>
<protein>
    <submittedName>
        <fullName evidence="3">XdhC family protein</fullName>
    </submittedName>
</protein>